<dbReference type="Gene3D" id="3.90.220.20">
    <property type="entry name" value="DNA methylase specificity domains"/>
    <property type="match status" value="1"/>
</dbReference>
<keyword evidence="1" id="KW-0680">Restriction system</keyword>
<keyword evidence="3" id="KW-0255">Endonuclease</keyword>
<dbReference type="EMBL" id="JAFBFH010000048">
    <property type="protein sequence ID" value="MBM7717439.1"/>
    <property type="molecule type" value="Genomic_DNA"/>
</dbReference>
<evidence type="ECO:0000256" key="1">
    <source>
        <dbReference type="ARBA" id="ARBA00022747"/>
    </source>
</evidence>
<sequence length="198" mass="22557">MLLGEIAEIKTGMVLTRKKAEFPKDVKATYRLITLKNITENGILNDEPFEEFQSNDVLNPQHFTGNGDVLIRLSFPHTAIHINEATTGLLVPSYFAIIKVDSHKFLPEYIAWYLNTDEVKKELERSQAGTRIPSTNKTALSAIPIVGIPLTKQQAIVNLYNLHQKEKLLYSQLIEEKEKWFTALTKKMIKGEMKEDIS</sequence>
<evidence type="ECO:0000256" key="2">
    <source>
        <dbReference type="ARBA" id="ARBA00023125"/>
    </source>
</evidence>
<keyword evidence="2" id="KW-0238">DNA-binding</keyword>
<dbReference type="SUPFAM" id="SSF116734">
    <property type="entry name" value="DNA methylase specificity domain"/>
    <property type="match status" value="1"/>
</dbReference>
<reference evidence="3 4" key="1">
    <citation type="submission" date="2021-01" db="EMBL/GenBank/DDBJ databases">
        <title>Genomic Encyclopedia of Type Strains, Phase IV (KMG-IV): sequencing the most valuable type-strain genomes for metagenomic binning, comparative biology and taxonomic classification.</title>
        <authorList>
            <person name="Goeker M."/>
        </authorList>
    </citation>
    <scope>NUCLEOTIDE SEQUENCE [LARGE SCALE GENOMIC DNA]</scope>
    <source>
        <strain evidence="3 4">DSM 105453</strain>
    </source>
</reference>
<comment type="caution">
    <text evidence="3">The sequence shown here is derived from an EMBL/GenBank/DDBJ whole genome shotgun (WGS) entry which is preliminary data.</text>
</comment>
<evidence type="ECO:0000313" key="4">
    <source>
        <dbReference type="Proteomes" id="UP000823485"/>
    </source>
</evidence>
<evidence type="ECO:0000313" key="3">
    <source>
        <dbReference type="EMBL" id="MBM7717439.1"/>
    </source>
</evidence>
<keyword evidence="4" id="KW-1185">Reference proteome</keyword>
<dbReference type="InterPro" id="IPR044946">
    <property type="entry name" value="Restrct_endonuc_typeI_TRD_sf"/>
</dbReference>
<dbReference type="GO" id="GO:0004519">
    <property type="term" value="F:endonuclease activity"/>
    <property type="evidence" value="ECO:0007669"/>
    <property type="project" value="UniProtKB-KW"/>
</dbReference>
<organism evidence="3 4">
    <name type="scientific">Siminovitchia thermophila</name>
    <dbReference type="NCBI Taxonomy" id="1245522"/>
    <lineage>
        <taxon>Bacteria</taxon>
        <taxon>Bacillati</taxon>
        <taxon>Bacillota</taxon>
        <taxon>Bacilli</taxon>
        <taxon>Bacillales</taxon>
        <taxon>Bacillaceae</taxon>
        <taxon>Siminovitchia</taxon>
    </lineage>
</organism>
<dbReference type="PANTHER" id="PTHR30408:SF12">
    <property type="entry name" value="TYPE I RESTRICTION ENZYME MJAVIII SPECIFICITY SUBUNIT"/>
    <property type="match status" value="1"/>
</dbReference>
<dbReference type="InterPro" id="IPR052021">
    <property type="entry name" value="Type-I_RS_S_subunit"/>
</dbReference>
<keyword evidence="3" id="KW-0378">Hydrolase</keyword>
<dbReference type="Proteomes" id="UP000823485">
    <property type="component" value="Unassembled WGS sequence"/>
</dbReference>
<protein>
    <submittedName>
        <fullName evidence="3">Restriction endonuclease S subunit</fullName>
    </submittedName>
</protein>
<gene>
    <name evidence="3" type="ORF">JOC94_004467</name>
</gene>
<proteinExistence type="predicted"/>
<accession>A0ABS2RE10</accession>
<keyword evidence="3" id="KW-0540">Nuclease</keyword>
<dbReference type="PANTHER" id="PTHR30408">
    <property type="entry name" value="TYPE-1 RESTRICTION ENZYME ECOKI SPECIFICITY PROTEIN"/>
    <property type="match status" value="1"/>
</dbReference>
<name>A0ABS2RE10_9BACI</name>
<dbReference type="RefSeq" id="WP_205180320.1">
    <property type="nucleotide sequence ID" value="NZ_JAFBFH010000048.1"/>
</dbReference>